<evidence type="ECO:0000313" key="11">
    <source>
        <dbReference type="Proteomes" id="UP001140817"/>
    </source>
</evidence>
<dbReference type="InterPro" id="IPR017985">
    <property type="entry name" value="MeTrfase_CN4_CS"/>
</dbReference>
<organism evidence="10 11">
    <name type="scientific">Terrisporobacter muris</name>
    <dbReference type="NCBI Taxonomy" id="2963284"/>
    <lineage>
        <taxon>Bacteria</taxon>
        <taxon>Bacillati</taxon>
        <taxon>Bacillota</taxon>
        <taxon>Clostridia</taxon>
        <taxon>Peptostreptococcales</taxon>
        <taxon>Peptostreptococcaceae</taxon>
        <taxon>Terrisporobacter</taxon>
    </lineage>
</organism>
<dbReference type="GO" id="GO:0009007">
    <property type="term" value="F:site-specific DNA-methyltransferase (adenine-specific) activity"/>
    <property type="evidence" value="ECO:0007669"/>
    <property type="project" value="TreeGrafter"/>
</dbReference>
<keyword evidence="3" id="KW-0808">Transferase</keyword>
<keyword evidence="6" id="KW-0238">DNA-binding</keyword>
<evidence type="ECO:0000256" key="2">
    <source>
        <dbReference type="ARBA" id="ARBA00022603"/>
    </source>
</evidence>
<dbReference type="GO" id="GO:0015667">
    <property type="term" value="F:site-specific DNA-methyltransferase (cytosine-N4-specific) activity"/>
    <property type="evidence" value="ECO:0007669"/>
    <property type="project" value="UniProtKB-EC"/>
</dbReference>
<evidence type="ECO:0000259" key="9">
    <source>
        <dbReference type="Pfam" id="PF01555"/>
    </source>
</evidence>
<keyword evidence="2" id="KW-0489">Methyltransferase</keyword>
<keyword evidence="11" id="KW-1185">Reference proteome</keyword>
<evidence type="ECO:0000256" key="6">
    <source>
        <dbReference type="ARBA" id="ARBA00023125"/>
    </source>
</evidence>
<evidence type="ECO:0000256" key="7">
    <source>
        <dbReference type="ARBA" id="ARBA00049120"/>
    </source>
</evidence>
<dbReference type="InterPro" id="IPR002941">
    <property type="entry name" value="DNA_methylase_N4/N6"/>
</dbReference>
<evidence type="ECO:0000256" key="5">
    <source>
        <dbReference type="ARBA" id="ARBA00022747"/>
    </source>
</evidence>
<protein>
    <recommendedName>
        <fullName evidence="8">Methyltransferase</fullName>
        <ecNumber evidence="8">2.1.1.-</ecNumber>
    </recommendedName>
</protein>
<dbReference type="Proteomes" id="UP001140817">
    <property type="component" value="Unassembled WGS sequence"/>
</dbReference>
<evidence type="ECO:0000256" key="1">
    <source>
        <dbReference type="ARBA" id="ARBA00010203"/>
    </source>
</evidence>
<evidence type="ECO:0000256" key="4">
    <source>
        <dbReference type="ARBA" id="ARBA00022691"/>
    </source>
</evidence>
<dbReference type="EC" id="2.1.1.-" evidence="8"/>
<dbReference type="GO" id="GO:0003677">
    <property type="term" value="F:DNA binding"/>
    <property type="evidence" value="ECO:0007669"/>
    <property type="project" value="UniProtKB-KW"/>
</dbReference>
<dbReference type="PROSITE" id="PS00093">
    <property type="entry name" value="N4_MTASE"/>
    <property type="match status" value="1"/>
</dbReference>
<gene>
    <name evidence="10" type="ORF">NSA58_19185</name>
</gene>
<dbReference type="RefSeq" id="WP_074429242.1">
    <property type="nucleotide sequence ID" value="NZ_JANKBY010000453.1"/>
</dbReference>
<reference evidence="10" key="1">
    <citation type="submission" date="2022-07" db="EMBL/GenBank/DDBJ databases">
        <title>Enhanced cultured diversity of the mouse gut microbiota enables custom-made synthetic communities.</title>
        <authorList>
            <person name="Afrizal A."/>
        </authorList>
    </citation>
    <scope>NUCLEOTIDE SEQUENCE</scope>
    <source>
        <strain evidence="10">DSM 29186</strain>
    </source>
</reference>
<dbReference type="InterPro" id="IPR001091">
    <property type="entry name" value="RM_Methyltransferase"/>
</dbReference>
<sequence length="277" mass="32563">MGIKIYNKNSIENMKEINTNSIDLVITSPPYWDIKDYKSDEQLGLGLTYKCYLELLKKNIFECMRVLKEDGFCVFNVADIRKNVSKSKYSRSKIYPIHSDLIQYFISMDFEFFSHTIWKKESVKKGDKGKIIYGSVDKEYIYPPYVYNDLSIEHILVFRKPGNQRNLPKLNERVDKFLKEDIEDWFTPIWNINPSSHNKDHPATFPDELVNRIINLYSIKGDTILDPFCGTGTTLKVANELQRNAIGYEINLGYLTTIIKDMQMTNNNKEDFYEYEM</sequence>
<name>A0A9X2S3J1_9FIRM</name>
<dbReference type="PANTHER" id="PTHR13370:SF3">
    <property type="entry name" value="TRNA (GUANINE(10)-N2)-METHYLTRANSFERASE HOMOLOG"/>
    <property type="match status" value="1"/>
</dbReference>
<dbReference type="Pfam" id="PF01555">
    <property type="entry name" value="N6_N4_Mtase"/>
    <property type="match status" value="1"/>
</dbReference>
<dbReference type="SUPFAM" id="SSF53335">
    <property type="entry name" value="S-adenosyl-L-methionine-dependent methyltransferases"/>
    <property type="match status" value="1"/>
</dbReference>
<dbReference type="PANTHER" id="PTHR13370">
    <property type="entry name" value="RNA METHYLASE-RELATED"/>
    <property type="match status" value="1"/>
</dbReference>
<dbReference type="AlphaFoldDB" id="A0A9X2S3J1"/>
<dbReference type="PRINTS" id="PR00508">
    <property type="entry name" value="S21N4MTFRASE"/>
</dbReference>
<keyword evidence="4" id="KW-0949">S-adenosyl-L-methionine</keyword>
<comment type="catalytic activity">
    <reaction evidence="7">
        <text>a 2'-deoxycytidine in DNA + S-adenosyl-L-methionine = an N(4)-methyl-2'-deoxycytidine in DNA + S-adenosyl-L-homocysteine + H(+)</text>
        <dbReference type="Rhea" id="RHEA:16857"/>
        <dbReference type="Rhea" id="RHEA-COMP:11369"/>
        <dbReference type="Rhea" id="RHEA-COMP:13674"/>
        <dbReference type="ChEBI" id="CHEBI:15378"/>
        <dbReference type="ChEBI" id="CHEBI:57856"/>
        <dbReference type="ChEBI" id="CHEBI:59789"/>
        <dbReference type="ChEBI" id="CHEBI:85452"/>
        <dbReference type="ChEBI" id="CHEBI:137933"/>
        <dbReference type="EC" id="2.1.1.113"/>
    </reaction>
</comment>
<dbReference type="GO" id="GO:0008170">
    <property type="term" value="F:N-methyltransferase activity"/>
    <property type="evidence" value="ECO:0007669"/>
    <property type="project" value="InterPro"/>
</dbReference>
<dbReference type="GO" id="GO:0009307">
    <property type="term" value="P:DNA restriction-modification system"/>
    <property type="evidence" value="ECO:0007669"/>
    <property type="project" value="UniProtKB-KW"/>
</dbReference>
<proteinExistence type="inferred from homology"/>
<accession>A0A9X2S3J1</accession>
<comment type="similarity">
    <text evidence="1">Belongs to the N(4)/N(6)-methyltransferase family. N(4) subfamily.</text>
</comment>
<evidence type="ECO:0000256" key="8">
    <source>
        <dbReference type="RuleBase" id="RU362026"/>
    </source>
</evidence>
<dbReference type="GO" id="GO:0005737">
    <property type="term" value="C:cytoplasm"/>
    <property type="evidence" value="ECO:0007669"/>
    <property type="project" value="TreeGrafter"/>
</dbReference>
<dbReference type="EMBL" id="JANKBY010000453">
    <property type="protein sequence ID" value="MCR1824909.1"/>
    <property type="molecule type" value="Genomic_DNA"/>
</dbReference>
<evidence type="ECO:0000313" key="10">
    <source>
        <dbReference type="EMBL" id="MCR1824909.1"/>
    </source>
</evidence>
<comment type="caution">
    <text evidence="10">The sequence shown here is derived from an EMBL/GenBank/DDBJ whole genome shotgun (WGS) entry which is preliminary data.</text>
</comment>
<evidence type="ECO:0000256" key="3">
    <source>
        <dbReference type="ARBA" id="ARBA00022679"/>
    </source>
</evidence>
<feature type="domain" description="DNA methylase N-4/N-6" evidence="9">
    <location>
        <begin position="22"/>
        <end position="259"/>
    </location>
</feature>
<dbReference type="Gene3D" id="3.40.50.150">
    <property type="entry name" value="Vaccinia Virus protein VP39"/>
    <property type="match status" value="1"/>
</dbReference>
<dbReference type="InterPro" id="IPR029063">
    <property type="entry name" value="SAM-dependent_MTases_sf"/>
</dbReference>
<dbReference type="GO" id="GO:0032259">
    <property type="term" value="P:methylation"/>
    <property type="evidence" value="ECO:0007669"/>
    <property type="project" value="UniProtKB-KW"/>
</dbReference>
<keyword evidence="5" id="KW-0680">Restriction system</keyword>